<dbReference type="EMBL" id="BGPR01169133">
    <property type="protein sequence ID" value="GBM24509.1"/>
    <property type="molecule type" value="Genomic_DNA"/>
</dbReference>
<dbReference type="AlphaFoldDB" id="A0A4Y2E899"/>
<sequence length="94" mass="10372">LDIHDRPRSKPVINTKTQSELERWERKVGYPTTPDIHRSIGTAGHKSTLTGVSKCGGKTWGVWFKEEIRDGRGSERLAEGGFALSGAVVNDLPK</sequence>
<accession>A0A4Y2E899</accession>
<organism evidence="1 2">
    <name type="scientific">Araneus ventricosus</name>
    <name type="common">Orbweaver spider</name>
    <name type="synonym">Epeira ventricosa</name>
    <dbReference type="NCBI Taxonomy" id="182803"/>
    <lineage>
        <taxon>Eukaryota</taxon>
        <taxon>Metazoa</taxon>
        <taxon>Ecdysozoa</taxon>
        <taxon>Arthropoda</taxon>
        <taxon>Chelicerata</taxon>
        <taxon>Arachnida</taxon>
        <taxon>Araneae</taxon>
        <taxon>Araneomorphae</taxon>
        <taxon>Entelegynae</taxon>
        <taxon>Araneoidea</taxon>
        <taxon>Araneidae</taxon>
        <taxon>Araneus</taxon>
    </lineage>
</organism>
<protein>
    <submittedName>
        <fullName evidence="1">Uncharacterized protein</fullName>
    </submittedName>
</protein>
<proteinExistence type="predicted"/>
<feature type="non-terminal residue" evidence="1">
    <location>
        <position position="1"/>
    </location>
</feature>
<name>A0A4Y2E899_ARAVE</name>
<comment type="caution">
    <text evidence="1">The sequence shown here is derived from an EMBL/GenBank/DDBJ whole genome shotgun (WGS) entry which is preliminary data.</text>
</comment>
<evidence type="ECO:0000313" key="2">
    <source>
        <dbReference type="Proteomes" id="UP000499080"/>
    </source>
</evidence>
<dbReference type="Proteomes" id="UP000499080">
    <property type="component" value="Unassembled WGS sequence"/>
</dbReference>
<reference evidence="1 2" key="1">
    <citation type="journal article" date="2019" name="Sci. Rep.">
        <title>Orb-weaving spider Araneus ventricosus genome elucidates the spidroin gene catalogue.</title>
        <authorList>
            <person name="Kono N."/>
            <person name="Nakamura H."/>
            <person name="Ohtoshi R."/>
            <person name="Moran D.A.P."/>
            <person name="Shinohara A."/>
            <person name="Yoshida Y."/>
            <person name="Fujiwara M."/>
            <person name="Mori M."/>
            <person name="Tomita M."/>
            <person name="Arakawa K."/>
        </authorList>
    </citation>
    <scope>NUCLEOTIDE SEQUENCE [LARGE SCALE GENOMIC DNA]</scope>
</reference>
<gene>
    <name evidence="1" type="ORF">AVEN_216278_1</name>
</gene>
<evidence type="ECO:0000313" key="1">
    <source>
        <dbReference type="EMBL" id="GBM24509.1"/>
    </source>
</evidence>
<keyword evidence="2" id="KW-1185">Reference proteome</keyword>